<dbReference type="GO" id="GO:0003677">
    <property type="term" value="F:DNA binding"/>
    <property type="evidence" value="ECO:0007669"/>
    <property type="project" value="UniProtKB-KW"/>
</dbReference>
<dbReference type="EMBL" id="CP047476">
    <property type="protein sequence ID" value="QIA65883.1"/>
    <property type="molecule type" value="Genomic_DNA"/>
</dbReference>
<dbReference type="RefSeq" id="WP_164650779.1">
    <property type="nucleotide sequence ID" value="NZ_CP047476.1"/>
</dbReference>
<evidence type="ECO:0000313" key="5">
    <source>
        <dbReference type="EMBL" id="QIA65883.1"/>
    </source>
</evidence>
<dbReference type="CDD" id="cd01104">
    <property type="entry name" value="HTH_MlrA-CarA"/>
    <property type="match status" value="1"/>
</dbReference>
<name>A0A7Z2YFV5_9VIBR</name>
<evidence type="ECO:0000256" key="1">
    <source>
        <dbReference type="ARBA" id="ARBA00023015"/>
    </source>
</evidence>
<dbReference type="PANTHER" id="PTHR30204">
    <property type="entry name" value="REDOX-CYCLING DRUG-SENSING TRANSCRIPTIONAL ACTIVATOR SOXR"/>
    <property type="match status" value="1"/>
</dbReference>
<dbReference type="Pfam" id="PF13411">
    <property type="entry name" value="MerR_1"/>
    <property type="match status" value="1"/>
</dbReference>
<evidence type="ECO:0000256" key="3">
    <source>
        <dbReference type="ARBA" id="ARBA00023163"/>
    </source>
</evidence>
<proteinExistence type="predicted"/>
<dbReference type="Proteomes" id="UP000464262">
    <property type="component" value="Chromosome 2"/>
</dbReference>
<sequence>MGCESKKYAIREISELTGVKPVTLRAWQRRYSLIQPERTDKGHRLYTEAHLDIIKEIQGWLARGVAIGKVKDLLGNPDIAPNIDEPPQALEHVEPILTALAEIKAAKVDSLVSSAFKDYPLQQVEDLLIAPVMEALIRVKGSSRSVQKALFQSVMLGRLSSIIESENKAAHKGHTLVVNLDMVGSVYAWLWCMKIAETGQRVTMLDGVDDPAGLLDIGVNFSQLSLFSNRALPEATKETIAQLKLNWENKLVCSPMIEHLM</sequence>
<dbReference type="GO" id="GO:0003700">
    <property type="term" value="F:DNA-binding transcription factor activity"/>
    <property type="evidence" value="ECO:0007669"/>
    <property type="project" value="InterPro"/>
</dbReference>
<dbReference type="AlphaFoldDB" id="A0A7Z2YFV5"/>
<dbReference type="InterPro" id="IPR047057">
    <property type="entry name" value="MerR_fam"/>
</dbReference>
<reference evidence="5 6" key="1">
    <citation type="submission" date="2020-01" db="EMBL/GenBank/DDBJ databases">
        <title>Whole genome and functional gene identification of agarase of Vibrio HN897.</title>
        <authorList>
            <person name="Liu Y."/>
            <person name="Zhao Z."/>
        </authorList>
    </citation>
    <scope>NUCLEOTIDE SEQUENCE [LARGE SCALE GENOMIC DNA]</scope>
    <source>
        <strain evidence="5 6">HN897</strain>
    </source>
</reference>
<dbReference type="InterPro" id="IPR000551">
    <property type="entry name" value="MerR-type_HTH_dom"/>
</dbReference>
<dbReference type="PANTHER" id="PTHR30204:SF67">
    <property type="entry name" value="HTH-TYPE TRANSCRIPTIONAL REGULATOR MLRA-RELATED"/>
    <property type="match status" value="1"/>
</dbReference>
<accession>A0A7Z2YFV5</accession>
<keyword evidence="1" id="KW-0805">Transcription regulation</keyword>
<evidence type="ECO:0000313" key="6">
    <source>
        <dbReference type="Proteomes" id="UP000464262"/>
    </source>
</evidence>
<dbReference type="InterPro" id="IPR009061">
    <property type="entry name" value="DNA-bd_dom_put_sf"/>
</dbReference>
<keyword evidence="2" id="KW-0238">DNA-binding</keyword>
<keyword evidence="6" id="KW-1185">Reference proteome</keyword>
<dbReference type="Gene3D" id="1.10.1660.10">
    <property type="match status" value="1"/>
</dbReference>
<feature type="domain" description="HTH merR-type" evidence="4">
    <location>
        <begin position="7"/>
        <end position="76"/>
    </location>
</feature>
<evidence type="ECO:0000259" key="4">
    <source>
        <dbReference type="PROSITE" id="PS50937"/>
    </source>
</evidence>
<dbReference type="KEGG" id="vas:GT360_20475"/>
<dbReference type="SMART" id="SM00422">
    <property type="entry name" value="HTH_MERR"/>
    <property type="match status" value="1"/>
</dbReference>
<keyword evidence="3" id="KW-0804">Transcription</keyword>
<dbReference type="PROSITE" id="PS50937">
    <property type="entry name" value="HTH_MERR_2"/>
    <property type="match status" value="1"/>
</dbReference>
<organism evidence="5 6">
    <name type="scientific">Vibrio astriarenae</name>
    <dbReference type="NCBI Taxonomy" id="1481923"/>
    <lineage>
        <taxon>Bacteria</taxon>
        <taxon>Pseudomonadati</taxon>
        <taxon>Pseudomonadota</taxon>
        <taxon>Gammaproteobacteria</taxon>
        <taxon>Vibrionales</taxon>
        <taxon>Vibrionaceae</taxon>
        <taxon>Vibrio</taxon>
    </lineage>
</organism>
<dbReference type="SUPFAM" id="SSF46955">
    <property type="entry name" value="Putative DNA-binding domain"/>
    <property type="match status" value="1"/>
</dbReference>
<evidence type="ECO:0000256" key="2">
    <source>
        <dbReference type="ARBA" id="ARBA00023125"/>
    </source>
</evidence>
<protein>
    <submittedName>
        <fullName evidence="5">MerR family transcriptional regulator</fullName>
    </submittedName>
</protein>
<gene>
    <name evidence="5" type="ORF">GT360_20475</name>
</gene>